<evidence type="ECO:0000256" key="1">
    <source>
        <dbReference type="SAM" id="Phobius"/>
    </source>
</evidence>
<organism evidence="2 3">
    <name type="scientific">Azospirillum thiophilum</name>
    <dbReference type="NCBI Taxonomy" id="528244"/>
    <lineage>
        <taxon>Bacteria</taxon>
        <taxon>Pseudomonadati</taxon>
        <taxon>Pseudomonadota</taxon>
        <taxon>Alphaproteobacteria</taxon>
        <taxon>Rhodospirillales</taxon>
        <taxon>Azospirillaceae</taxon>
        <taxon>Azospirillum</taxon>
    </lineage>
</organism>
<keyword evidence="1" id="KW-1133">Transmembrane helix</keyword>
<feature type="transmembrane region" description="Helical" evidence="1">
    <location>
        <begin position="12"/>
        <end position="32"/>
    </location>
</feature>
<dbReference type="Proteomes" id="UP000069935">
    <property type="component" value="Chromosome 1"/>
</dbReference>
<dbReference type="EMBL" id="CP012401">
    <property type="protein sequence ID" value="ALG70981.1"/>
    <property type="molecule type" value="Genomic_DNA"/>
</dbReference>
<dbReference type="KEGG" id="ati:AL072_08710"/>
<proteinExistence type="predicted"/>
<gene>
    <name evidence="2" type="ORF">AL072_08710</name>
</gene>
<keyword evidence="3" id="KW-1185">Reference proteome</keyword>
<feature type="transmembrane region" description="Helical" evidence="1">
    <location>
        <begin position="38"/>
        <end position="56"/>
    </location>
</feature>
<dbReference type="AlphaFoldDB" id="A0AAC8VX65"/>
<reference evidence="3" key="1">
    <citation type="submission" date="2015-08" db="EMBL/GenBank/DDBJ databases">
        <title>Complete Genome Sequence of Azospirillum thiophilum BV-S.</title>
        <authorList>
            <person name="Fomenkov A."/>
            <person name="Vincze T."/>
            <person name="Grabovich M."/>
            <person name="Dubinina G."/>
            <person name="Orlova M."/>
            <person name="Belousova E."/>
            <person name="Roberts R.J."/>
        </authorList>
    </citation>
    <scope>NUCLEOTIDE SEQUENCE [LARGE SCALE GENOMIC DNA]</scope>
    <source>
        <strain evidence="3">BV-S</strain>
    </source>
</reference>
<name>A0AAC8VX65_9PROT</name>
<protein>
    <submittedName>
        <fullName evidence="2">Uncharacterized protein</fullName>
    </submittedName>
</protein>
<accession>A0AAC8VX65</accession>
<reference evidence="2 3" key="2">
    <citation type="journal article" date="2016" name="Genome Announc.">
        <title>Complete Genome Sequence of a Strain of Azospirillum thiophilum Isolated from a Sulfide Spring.</title>
        <authorList>
            <person name="Fomenkov A."/>
            <person name="Vincze T."/>
            <person name="Grabovich M."/>
            <person name="Anton B.P."/>
            <person name="Dubinina G."/>
            <person name="Orlova M."/>
            <person name="Belousova E."/>
            <person name="Roberts R.J."/>
        </authorList>
    </citation>
    <scope>NUCLEOTIDE SEQUENCE [LARGE SCALE GENOMIC DNA]</scope>
    <source>
        <strain evidence="2 3">BV-S</strain>
    </source>
</reference>
<evidence type="ECO:0000313" key="2">
    <source>
        <dbReference type="EMBL" id="ALG70981.1"/>
    </source>
</evidence>
<evidence type="ECO:0000313" key="3">
    <source>
        <dbReference type="Proteomes" id="UP000069935"/>
    </source>
</evidence>
<keyword evidence="1" id="KW-0472">Membrane</keyword>
<keyword evidence="1" id="KW-0812">Transmembrane</keyword>
<dbReference type="RefSeq" id="WP_045580662.1">
    <property type="nucleotide sequence ID" value="NZ_CP012401.1"/>
</dbReference>
<sequence length="60" mass="6649">MTPPDRIPRRWLLRAQFACALALASLGLAWLALRSEGILLPALAVALMGLALAVYFRSWR</sequence>